<organism evidence="2 3">
    <name type="scientific">Saccharopolyspora hirsuta</name>
    <dbReference type="NCBI Taxonomy" id="1837"/>
    <lineage>
        <taxon>Bacteria</taxon>
        <taxon>Bacillati</taxon>
        <taxon>Actinomycetota</taxon>
        <taxon>Actinomycetes</taxon>
        <taxon>Pseudonocardiales</taxon>
        <taxon>Pseudonocardiaceae</taxon>
        <taxon>Saccharopolyspora</taxon>
    </lineage>
</organism>
<gene>
    <name evidence="2" type="ORF">F1721_12620</name>
</gene>
<accession>A0A5M7C2E8</accession>
<dbReference type="RefSeq" id="WP_150066809.1">
    <property type="nucleotide sequence ID" value="NZ_JBEPDJ010000015.1"/>
</dbReference>
<dbReference type="InterPro" id="IPR050982">
    <property type="entry name" value="Auxin_biosynth/cation_transpt"/>
</dbReference>
<dbReference type="PRINTS" id="PR00368">
    <property type="entry name" value="FADPNR"/>
</dbReference>
<dbReference type="Gene3D" id="3.50.50.60">
    <property type="entry name" value="FAD/NAD(P)-binding domain"/>
    <property type="match status" value="1"/>
</dbReference>
<keyword evidence="3" id="KW-1185">Reference proteome</keyword>
<evidence type="ECO:0000313" key="2">
    <source>
        <dbReference type="EMBL" id="KAA5834508.1"/>
    </source>
</evidence>
<proteinExistence type="predicted"/>
<evidence type="ECO:0000256" key="1">
    <source>
        <dbReference type="ARBA" id="ARBA00023002"/>
    </source>
</evidence>
<dbReference type="OrthoDB" id="178899at2"/>
<dbReference type="GO" id="GO:0050660">
    <property type="term" value="F:flavin adenine dinucleotide binding"/>
    <property type="evidence" value="ECO:0007669"/>
    <property type="project" value="TreeGrafter"/>
</dbReference>
<sequence>MRLIDVVVIGAGQAGLTAAHHLQRTGVDHVLLDRGAGPGGAWRNRWPSLRLGGVHGIHPLPGVAMPETDGARPASEVVSEYFGSYERELALPVLRPVHVHAVRDGGERLLVESSAGTWAARAVINATGTWDNPFLPHYPGRREFTGRQLHTADYRGPEEFRGQHVIVVGGGISAVEHLLEISEVADTTWVTRRPPKFTDAMFTPEDGRAAVAEVERRVRAGLPPGSVVSATGLPNSPAVIAARELGVLDRLPMFQRITADGVVWADGRAQRADVILWATGFRPAIAHLAPLNLRAPGGGVQLDGTRAVAEPRLHLIGYGPSASTIGANRAGRAAAREVRELLRTGDQECLK</sequence>
<dbReference type="InterPro" id="IPR036188">
    <property type="entry name" value="FAD/NAD-bd_sf"/>
</dbReference>
<name>A0A5M7C2E8_SACHI</name>
<protein>
    <submittedName>
        <fullName evidence="2">NAD(P)/FAD-dependent oxidoreductase</fullName>
    </submittedName>
</protein>
<dbReference type="SUPFAM" id="SSF51905">
    <property type="entry name" value="FAD/NAD(P)-binding domain"/>
    <property type="match status" value="1"/>
</dbReference>
<dbReference type="PANTHER" id="PTHR43539:SF78">
    <property type="entry name" value="FLAVIN-CONTAINING MONOOXYGENASE"/>
    <property type="match status" value="1"/>
</dbReference>
<reference evidence="2 3" key="1">
    <citation type="submission" date="2019-09" db="EMBL/GenBank/DDBJ databases">
        <title>Draft genome sequence of the thermophilic Saccharopolyspora hirsuta VKM Ac-666T.</title>
        <authorList>
            <person name="Lobastova T.G."/>
            <person name="Fokina V."/>
            <person name="Bragin E.Y."/>
            <person name="Shtratnikova V.Y."/>
            <person name="Starodumova I.P."/>
            <person name="Tarlachkov S.V."/>
            <person name="Donova M.V."/>
        </authorList>
    </citation>
    <scope>NUCLEOTIDE SEQUENCE [LARGE SCALE GENOMIC DNA]</scope>
    <source>
        <strain evidence="2 3">VKM Ac-666</strain>
    </source>
</reference>
<dbReference type="PRINTS" id="PR00469">
    <property type="entry name" value="PNDRDTASEII"/>
</dbReference>
<dbReference type="SMR" id="A0A5M7C2E8"/>
<comment type="caution">
    <text evidence="2">The sequence shown here is derived from an EMBL/GenBank/DDBJ whole genome shotgun (WGS) entry which is preliminary data.</text>
</comment>
<dbReference type="PANTHER" id="PTHR43539">
    <property type="entry name" value="FLAVIN-BINDING MONOOXYGENASE-LIKE PROTEIN (AFU_ORTHOLOGUE AFUA_4G09220)"/>
    <property type="match status" value="1"/>
</dbReference>
<keyword evidence="1" id="KW-0560">Oxidoreductase</keyword>
<dbReference type="EMBL" id="VWPH01000005">
    <property type="protein sequence ID" value="KAA5834508.1"/>
    <property type="molecule type" value="Genomic_DNA"/>
</dbReference>
<dbReference type="Pfam" id="PF13738">
    <property type="entry name" value="Pyr_redox_3"/>
    <property type="match status" value="1"/>
</dbReference>
<dbReference type="GO" id="GO:0004497">
    <property type="term" value="F:monooxygenase activity"/>
    <property type="evidence" value="ECO:0007669"/>
    <property type="project" value="TreeGrafter"/>
</dbReference>
<evidence type="ECO:0000313" key="3">
    <source>
        <dbReference type="Proteomes" id="UP000323946"/>
    </source>
</evidence>
<dbReference type="Proteomes" id="UP000323946">
    <property type="component" value="Unassembled WGS sequence"/>
</dbReference>
<dbReference type="AlphaFoldDB" id="A0A5M7C2E8"/>